<dbReference type="Proteomes" id="UP001591681">
    <property type="component" value="Unassembled WGS sequence"/>
</dbReference>
<organism evidence="3 4">
    <name type="scientific">Coilia grayii</name>
    <name type="common">Gray's grenadier anchovy</name>
    <dbReference type="NCBI Taxonomy" id="363190"/>
    <lineage>
        <taxon>Eukaryota</taxon>
        <taxon>Metazoa</taxon>
        <taxon>Chordata</taxon>
        <taxon>Craniata</taxon>
        <taxon>Vertebrata</taxon>
        <taxon>Euteleostomi</taxon>
        <taxon>Actinopterygii</taxon>
        <taxon>Neopterygii</taxon>
        <taxon>Teleostei</taxon>
        <taxon>Clupei</taxon>
        <taxon>Clupeiformes</taxon>
        <taxon>Clupeoidei</taxon>
        <taxon>Engraulidae</taxon>
        <taxon>Coilinae</taxon>
        <taxon>Coilia</taxon>
    </lineage>
</organism>
<name>A0ABD1KWF4_9TELE</name>
<feature type="compositionally biased region" description="Low complexity" evidence="2">
    <location>
        <begin position="84"/>
        <end position="93"/>
    </location>
</feature>
<keyword evidence="1" id="KW-0175">Coiled coil</keyword>
<feature type="compositionally biased region" description="Pro residues" evidence="2">
    <location>
        <begin position="94"/>
        <end position="114"/>
    </location>
</feature>
<feature type="coiled-coil region" evidence="1">
    <location>
        <begin position="19"/>
        <end position="60"/>
    </location>
</feature>
<feature type="region of interest" description="Disordered" evidence="2">
    <location>
        <begin position="83"/>
        <end position="159"/>
    </location>
</feature>
<evidence type="ECO:0000256" key="2">
    <source>
        <dbReference type="SAM" id="MobiDB-lite"/>
    </source>
</evidence>
<evidence type="ECO:0000313" key="3">
    <source>
        <dbReference type="EMBL" id="KAL2103470.1"/>
    </source>
</evidence>
<reference evidence="3 4" key="1">
    <citation type="submission" date="2024-09" db="EMBL/GenBank/DDBJ databases">
        <title>A chromosome-level genome assembly of Gray's grenadier anchovy, Coilia grayii.</title>
        <authorList>
            <person name="Fu Z."/>
        </authorList>
    </citation>
    <scope>NUCLEOTIDE SEQUENCE [LARGE SCALE GENOMIC DNA]</scope>
    <source>
        <strain evidence="3">G4</strain>
        <tissue evidence="3">Muscle</tissue>
    </source>
</reference>
<feature type="region of interest" description="Disordered" evidence="2">
    <location>
        <begin position="179"/>
        <end position="203"/>
    </location>
</feature>
<proteinExistence type="predicted"/>
<evidence type="ECO:0000313" key="4">
    <source>
        <dbReference type="Proteomes" id="UP001591681"/>
    </source>
</evidence>
<dbReference type="AlphaFoldDB" id="A0ABD1KWF4"/>
<comment type="caution">
    <text evidence="3">The sequence shown here is derived from an EMBL/GenBank/DDBJ whole genome shotgun (WGS) entry which is preliminary data.</text>
</comment>
<feature type="compositionally biased region" description="Pro residues" evidence="2">
    <location>
        <begin position="126"/>
        <end position="137"/>
    </location>
</feature>
<keyword evidence="4" id="KW-1185">Reference proteome</keyword>
<sequence length="266" mass="28914">MDGGGQGSPESPNRAVEYLLELNNIIESQQKLLETQRRRIEELEVQLDRLSQENKDLKLDRQPCVTDSISMGMGMGMGMGIGSGVVVSHVGQPQPQPQPQPQLQPQPPPPPIPIHPIQAHNNSVPIPAPPPPPPPVPPRDRRTHATAHTSTHTATHATTHAVLNRVVSAGPVVMEKERLERNDTSSASSVATLHRQPDGDSSKGRSVPFFFSLPLYPTCSVRQARGSIALPATAVQREGFLDDVWNQPSQSELSYVSGNAWDYVGQ</sequence>
<protein>
    <submittedName>
        <fullName evidence="3">Uncharacterized protein</fullName>
    </submittedName>
</protein>
<gene>
    <name evidence="3" type="ORF">ACEWY4_000338</name>
</gene>
<dbReference type="EMBL" id="JBHFQA010000001">
    <property type="protein sequence ID" value="KAL2103470.1"/>
    <property type="molecule type" value="Genomic_DNA"/>
</dbReference>
<accession>A0ABD1KWF4</accession>
<feature type="compositionally biased region" description="Low complexity" evidence="2">
    <location>
        <begin position="146"/>
        <end position="159"/>
    </location>
</feature>
<evidence type="ECO:0000256" key="1">
    <source>
        <dbReference type="SAM" id="Coils"/>
    </source>
</evidence>